<feature type="domain" description="Reverse transcriptase" evidence="1">
    <location>
        <begin position="26"/>
        <end position="75"/>
    </location>
</feature>
<dbReference type="EMBL" id="JYDH01000200">
    <property type="protein sequence ID" value="KRY28561.1"/>
    <property type="molecule type" value="Genomic_DNA"/>
</dbReference>
<dbReference type="InterPro" id="IPR043502">
    <property type="entry name" value="DNA/RNA_pol_sf"/>
</dbReference>
<organism evidence="2 3">
    <name type="scientific">Trichinella spiralis</name>
    <name type="common">Trichina worm</name>
    <dbReference type="NCBI Taxonomy" id="6334"/>
    <lineage>
        <taxon>Eukaryota</taxon>
        <taxon>Metazoa</taxon>
        <taxon>Ecdysozoa</taxon>
        <taxon>Nematoda</taxon>
        <taxon>Enoplea</taxon>
        <taxon>Dorylaimia</taxon>
        <taxon>Trichinellida</taxon>
        <taxon>Trichinellidae</taxon>
        <taxon>Trichinella</taxon>
    </lineage>
</organism>
<protein>
    <submittedName>
        <fullName evidence="2">Transposon Ty3-I Gag-Pol polyprotein</fullName>
    </submittedName>
</protein>
<dbReference type="Gene3D" id="3.10.10.10">
    <property type="entry name" value="HIV Type 1 Reverse Transcriptase, subunit A, domain 1"/>
    <property type="match status" value="1"/>
</dbReference>
<dbReference type="InterPro" id="IPR053134">
    <property type="entry name" value="RNA-dir_DNA_polymerase"/>
</dbReference>
<proteinExistence type="predicted"/>
<dbReference type="Gene3D" id="3.30.70.270">
    <property type="match status" value="1"/>
</dbReference>
<sequence>MELAGGPGAQEGWLAPVLRRLLQAKCGDVQPIPRIDDTLDALAGAQWFSTLDLASGYWQVEMAERDREKTAFSTPL</sequence>
<dbReference type="Pfam" id="PF00078">
    <property type="entry name" value="RVT_1"/>
    <property type="match status" value="1"/>
</dbReference>
<dbReference type="InterPro" id="IPR000477">
    <property type="entry name" value="RT_dom"/>
</dbReference>
<dbReference type="OrthoDB" id="420169at2759"/>
<name>A0A0V1AUR5_TRISP</name>
<dbReference type="Proteomes" id="UP000054776">
    <property type="component" value="Unassembled WGS sequence"/>
</dbReference>
<dbReference type="SUPFAM" id="SSF56672">
    <property type="entry name" value="DNA/RNA polymerases"/>
    <property type="match status" value="1"/>
</dbReference>
<dbReference type="InterPro" id="IPR043128">
    <property type="entry name" value="Rev_trsase/Diguanyl_cyclase"/>
</dbReference>
<reference evidence="2 3" key="1">
    <citation type="submission" date="2015-01" db="EMBL/GenBank/DDBJ databases">
        <title>Evolution of Trichinella species and genotypes.</title>
        <authorList>
            <person name="Korhonen P.K."/>
            <person name="Edoardo P."/>
            <person name="Giuseppe L.R."/>
            <person name="Gasser R.B."/>
        </authorList>
    </citation>
    <scope>NUCLEOTIDE SEQUENCE [LARGE SCALE GENOMIC DNA]</scope>
    <source>
        <strain evidence="2">ISS3</strain>
    </source>
</reference>
<gene>
    <name evidence="2" type="primary">TY3B-I</name>
    <name evidence="2" type="ORF">T01_10800</name>
</gene>
<comment type="caution">
    <text evidence="2">The sequence shown here is derived from an EMBL/GenBank/DDBJ whole genome shotgun (WGS) entry which is preliminary data.</text>
</comment>
<dbReference type="AlphaFoldDB" id="A0A0V1AUR5"/>
<dbReference type="InParanoid" id="A0A0V1AUR5"/>
<dbReference type="PANTHER" id="PTHR24559">
    <property type="entry name" value="TRANSPOSON TY3-I GAG-POL POLYPROTEIN"/>
    <property type="match status" value="1"/>
</dbReference>
<dbReference type="PANTHER" id="PTHR24559:SF435">
    <property type="entry name" value="RIBONUCLEASE H"/>
    <property type="match status" value="1"/>
</dbReference>
<dbReference type="STRING" id="6334.A0A0V1AUR5"/>
<evidence type="ECO:0000259" key="1">
    <source>
        <dbReference type="Pfam" id="PF00078"/>
    </source>
</evidence>
<evidence type="ECO:0000313" key="2">
    <source>
        <dbReference type="EMBL" id="KRY28561.1"/>
    </source>
</evidence>
<keyword evidence="3" id="KW-1185">Reference proteome</keyword>
<accession>A0A0V1AUR5</accession>
<evidence type="ECO:0000313" key="3">
    <source>
        <dbReference type="Proteomes" id="UP000054776"/>
    </source>
</evidence>